<dbReference type="SUPFAM" id="SSF140129">
    <property type="entry name" value="MxiH-like"/>
    <property type="match status" value="1"/>
</dbReference>
<organism evidence="1 2">
    <name type="scientific">Yersinia proxima</name>
    <dbReference type="NCBI Taxonomy" id="2890316"/>
    <lineage>
        <taxon>Bacteria</taxon>
        <taxon>Pseudomonadati</taxon>
        <taxon>Pseudomonadota</taxon>
        <taxon>Gammaproteobacteria</taxon>
        <taxon>Enterobacterales</taxon>
        <taxon>Yersiniaceae</taxon>
        <taxon>Yersinia</taxon>
    </lineage>
</organism>
<dbReference type="InterPro" id="IPR037203">
    <property type="entry name" value="T3SS_needle-like_sf"/>
</dbReference>
<gene>
    <name evidence="1" type="ORF">WFP14_09345</name>
</gene>
<dbReference type="RefSeq" id="WP_077175125.1">
    <property type="nucleotide sequence ID" value="NZ_CABHYG010000011.1"/>
</dbReference>
<dbReference type="Pfam" id="PF09392">
    <property type="entry name" value="T3SS_needle_F"/>
    <property type="match status" value="1"/>
</dbReference>
<comment type="caution">
    <text evidence="1">The sequence shown here is derived from an EMBL/GenBank/DDBJ whole genome shotgun (WGS) entry which is preliminary data.</text>
</comment>
<name>A0ABW9EXK6_9GAMM</name>
<proteinExistence type="predicted"/>
<accession>A0ABW9EXK6</accession>
<keyword evidence="2" id="KW-1185">Reference proteome</keyword>
<dbReference type="InterPro" id="IPR021123">
    <property type="entry name" value="T3SS_needle-like"/>
</dbReference>
<evidence type="ECO:0000313" key="1">
    <source>
        <dbReference type="EMBL" id="MFM1346761.1"/>
    </source>
</evidence>
<protein>
    <submittedName>
        <fullName evidence="1">EscF/YscF/HrpA family type III secretion system needle major subunit</fullName>
    </submittedName>
</protein>
<dbReference type="Gene3D" id="1.20.58.90">
    <property type="match status" value="1"/>
</dbReference>
<dbReference type="EMBL" id="JBBEST010000003">
    <property type="protein sequence ID" value="MFM1346761.1"/>
    <property type="molecule type" value="Genomic_DNA"/>
</dbReference>
<sequence length="101" mass="11018">MSNIGLDSVGNWEVNKLETNAASPVSQWGMQYRVGAKMNPQVKKLADELDGLLSKANQELDNPEVLAKIASVSGHYNSARQAQSSIMKSIKDTAQSIIRNM</sequence>
<evidence type="ECO:0000313" key="2">
    <source>
        <dbReference type="Proteomes" id="UP001629523"/>
    </source>
</evidence>
<dbReference type="GeneID" id="93970932"/>
<reference evidence="1 2" key="1">
    <citation type="journal article" date="2024" name="Infect. Genet. Evol.">
        <title>Characteristics and comparative genome analysis of Yersinia enterocolitica and related species associated with human infections in Switzerland 2019-2023.</title>
        <authorList>
            <person name="Stevens M.J.A."/>
            <person name="Horlbog J.A."/>
            <person name="Diethelm A."/>
            <person name="Stephan R."/>
            <person name="Nuesch-Inderbinen M."/>
        </authorList>
    </citation>
    <scope>NUCLEOTIDE SEQUENCE [LARGE SCALE GENOMIC DNA]</scope>
    <source>
        <strain evidence="1 2">N20-0302</strain>
    </source>
</reference>
<dbReference type="Proteomes" id="UP001629523">
    <property type="component" value="Unassembled WGS sequence"/>
</dbReference>